<proteinExistence type="predicted"/>
<dbReference type="InParanoid" id="A0A151ZAS1"/>
<feature type="transmembrane region" description="Helical" evidence="5">
    <location>
        <begin position="262"/>
        <end position="285"/>
    </location>
</feature>
<feature type="transmembrane region" description="Helical" evidence="5">
    <location>
        <begin position="189"/>
        <end position="211"/>
    </location>
</feature>
<feature type="transmembrane region" description="Helical" evidence="5">
    <location>
        <begin position="73"/>
        <end position="97"/>
    </location>
</feature>
<dbReference type="Proteomes" id="UP000076078">
    <property type="component" value="Unassembled WGS sequence"/>
</dbReference>
<dbReference type="PANTHER" id="PTHR22950">
    <property type="entry name" value="AMINO ACID TRANSPORTER"/>
    <property type="match status" value="1"/>
</dbReference>
<feature type="transmembrane region" description="Helical" evidence="5">
    <location>
        <begin position="424"/>
        <end position="445"/>
    </location>
</feature>
<dbReference type="GO" id="GO:0005774">
    <property type="term" value="C:vacuolar membrane"/>
    <property type="evidence" value="ECO:0007669"/>
    <property type="project" value="TreeGrafter"/>
</dbReference>
<dbReference type="AlphaFoldDB" id="A0A151ZAS1"/>
<evidence type="ECO:0000313" key="7">
    <source>
        <dbReference type="EMBL" id="KYQ91028.1"/>
    </source>
</evidence>
<comment type="subcellular location">
    <subcellularLocation>
        <location evidence="1">Membrane</location>
        <topology evidence="1">Multi-pass membrane protein</topology>
    </subcellularLocation>
</comment>
<feature type="transmembrane region" description="Helical" evidence="5">
    <location>
        <begin position="231"/>
        <end position="250"/>
    </location>
</feature>
<dbReference type="GO" id="GO:0015179">
    <property type="term" value="F:L-amino acid transmembrane transporter activity"/>
    <property type="evidence" value="ECO:0007669"/>
    <property type="project" value="TreeGrafter"/>
</dbReference>
<feature type="transmembrane region" description="Helical" evidence="5">
    <location>
        <begin position="390"/>
        <end position="412"/>
    </location>
</feature>
<organism evidence="7 8">
    <name type="scientific">Tieghemostelium lacteum</name>
    <name type="common">Slime mold</name>
    <name type="synonym">Dictyostelium lacteum</name>
    <dbReference type="NCBI Taxonomy" id="361077"/>
    <lineage>
        <taxon>Eukaryota</taxon>
        <taxon>Amoebozoa</taxon>
        <taxon>Evosea</taxon>
        <taxon>Eumycetozoa</taxon>
        <taxon>Dictyostelia</taxon>
        <taxon>Dictyosteliales</taxon>
        <taxon>Raperosteliaceae</taxon>
        <taxon>Tieghemostelium</taxon>
    </lineage>
</organism>
<evidence type="ECO:0000259" key="6">
    <source>
        <dbReference type="Pfam" id="PF01490"/>
    </source>
</evidence>
<evidence type="ECO:0000256" key="1">
    <source>
        <dbReference type="ARBA" id="ARBA00004141"/>
    </source>
</evidence>
<name>A0A151ZAS1_TIELA</name>
<sequence>MINTVNSEYEDSLNTSRVEKSPLISGADRGTVTTEQTSLVSGNTFSPVPAFWNTVKAFAGAGSFALPWAVMNAGLWIGSIGLVAIAALSNYTMTLLLECSVQMKKDRVGPERPSFADIAKRAFGRYGEMFVCFMNFLVTMCICISYLILIGVNFSELVNHHAWTQNVMIWITLPMIMCLTFLTDMKYLGFTSIFGALSLILAMSTVMAYGFKDYSVYPLKDYSVNYKNIPLWFGNAAFFFCNHIVVLPISHASGDQKRYIRVLDGAMIFITVINTIFAVICYLYYDHFPGGIPSVIVSVLPDGVFSDIVRMCVVLELSCSFPLVFGSGIAVVDSTIDLYHKHFNPYPASDDNPEAPKPFLSTNWKFYVIRVILVCILAAVASTIKNFGTYLSLIGSLMLAVAGFIIPPLLSLKFFPNQSLKLKVIHYSIIVFGVIATITGTILSIESMV</sequence>
<evidence type="ECO:0000313" key="8">
    <source>
        <dbReference type="Proteomes" id="UP000076078"/>
    </source>
</evidence>
<accession>A0A151ZAS1</accession>
<feature type="transmembrane region" description="Helical" evidence="5">
    <location>
        <begin position="130"/>
        <end position="150"/>
    </location>
</feature>
<feature type="domain" description="Amino acid transporter transmembrane" evidence="6">
    <location>
        <begin position="46"/>
        <end position="445"/>
    </location>
</feature>
<dbReference type="OrthoDB" id="1684102at2759"/>
<feature type="transmembrane region" description="Helical" evidence="5">
    <location>
        <begin position="162"/>
        <end position="182"/>
    </location>
</feature>
<feature type="transmembrane region" description="Helical" evidence="5">
    <location>
        <begin position="367"/>
        <end position="384"/>
    </location>
</feature>
<dbReference type="STRING" id="361077.A0A151ZAS1"/>
<dbReference type="Pfam" id="PF01490">
    <property type="entry name" value="Aa_trans"/>
    <property type="match status" value="1"/>
</dbReference>
<keyword evidence="2 5" id="KW-0812">Transmembrane</keyword>
<evidence type="ECO:0000256" key="5">
    <source>
        <dbReference type="SAM" id="Phobius"/>
    </source>
</evidence>
<dbReference type="InterPro" id="IPR013057">
    <property type="entry name" value="AA_transpt_TM"/>
</dbReference>
<keyword evidence="3 5" id="KW-1133">Transmembrane helix</keyword>
<comment type="caution">
    <text evidence="7">The sequence shown here is derived from an EMBL/GenBank/DDBJ whole genome shotgun (WGS) entry which is preliminary data.</text>
</comment>
<keyword evidence="4 5" id="KW-0472">Membrane</keyword>
<evidence type="ECO:0000256" key="4">
    <source>
        <dbReference type="ARBA" id="ARBA00023136"/>
    </source>
</evidence>
<reference evidence="7 8" key="1">
    <citation type="submission" date="2015-12" db="EMBL/GenBank/DDBJ databases">
        <title>Dictyostelia acquired genes for synthesis and detection of signals that induce cell-type specialization by lateral gene transfer from prokaryotes.</title>
        <authorList>
            <person name="Gloeckner G."/>
            <person name="Schaap P."/>
        </authorList>
    </citation>
    <scope>NUCLEOTIDE SEQUENCE [LARGE SCALE GENOMIC DNA]</scope>
    <source>
        <strain evidence="7 8">TK</strain>
    </source>
</reference>
<dbReference type="PANTHER" id="PTHR22950:SF349">
    <property type="entry name" value="AMINO ACID TRANSPORTER TRANSMEMBRANE DOMAIN-CONTAINING PROTEIN"/>
    <property type="match status" value="1"/>
</dbReference>
<dbReference type="OMA" id="ICTHWYQ"/>
<keyword evidence="8" id="KW-1185">Reference proteome</keyword>
<protein>
    <recommendedName>
        <fullName evidence="6">Amino acid transporter transmembrane domain-containing protein</fullName>
    </recommendedName>
</protein>
<dbReference type="EMBL" id="LODT01000035">
    <property type="protein sequence ID" value="KYQ91028.1"/>
    <property type="molecule type" value="Genomic_DNA"/>
</dbReference>
<evidence type="ECO:0000256" key="2">
    <source>
        <dbReference type="ARBA" id="ARBA00022692"/>
    </source>
</evidence>
<dbReference type="FunCoup" id="A0A151ZAS1">
    <property type="interactions" value="56"/>
</dbReference>
<gene>
    <name evidence="7" type="ORF">DLAC_07928</name>
</gene>
<evidence type="ECO:0000256" key="3">
    <source>
        <dbReference type="ARBA" id="ARBA00022989"/>
    </source>
</evidence>